<feature type="domain" description="O-antigen ligase-related" evidence="6">
    <location>
        <begin position="180"/>
        <end position="339"/>
    </location>
</feature>
<dbReference type="InterPro" id="IPR051533">
    <property type="entry name" value="WaaL-like"/>
</dbReference>
<feature type="transmembrane region" description="Helical" evidence="5">
    <location>
        <begin position="81"/>
        <end position="98"/>
    </location>
</feature>
<evidence type="ECO:0000256" key="1">
    <source>
        <dbReference type="ARBA" id="ARBA00004141"/>
    </source>
</evidence>
<gene>
    <name evidence="7" type="ORF">SFMTTN_2584</name>
</gene>
<feature type="transmembrane region" description="Helical" evidence="5">
    <location>
        <begin position="6"/>
        <end position="38"/>
    </location>
</feature>
<keyword evidence="4 5" id="KW-0472">Membrane</keyword>
<evidence type="ECO:0000313" key="7">
    <source>
        <dbReference type="EMBL" id="GBL46759.1"/>
    </source>
</evidence>
<comment type="caution">
    <text evidence="7">The sequence shown here is derived from an EMBL/GenBank/DDBJ whole genome shotgun (WGS) entry which is preliminary data.</text>
</comment>
<feature type="transmembrane region" description="Helical" evidence="5">
    <location>
        <begin position="358"/>
        <end position="374"/>
    </location>
</feature>
<evidence type="ECO:0000256" key="2">
    <source>
        <dbReference type="ARBA" id="ARBA00022692"/>
    </source>
</evidence>
<feature type="transmembrane region" description="Helical" evidence="5">
    <location>
        <begin position="146"/>
        <end position="163"/>
    </location>
</feature>
<dbReference type="InterPro" id="IPR007016">
    <property type="entry name" value="O-antigen_ligase-rel_domated"/>
</dbReference>
<keyword evidence="2 5" id="KW-0812">Transmembrane</keyword>
<feature type="transmembrane region" description="Helical" evidence="5">
    <location>
        <begin position="175"/>
        <end position="191"/>
    </location>
</feature>
<dbReference type="EMBL" id="BGOW01000027">
    <property type="protein sequence ID" value="GBL46759.1"/>
    <property type="molecule type" value="Genomic_DNA"/>
</dbReference>
<dbReference type="Pfam" id="PF04932">
    <property type="entry name" value="Wzy_C"/>
    <property type="match status" value="1"/>
</dbReference>
<comment type="subcellular location">
    <subcellularLocation>
        <location evidence="1">Membrane</location>
        <topology evidence="1">Multi-pass membrane protein</topology>
    </subcellularLocation>
</comment>
<dbReference type="GO" id="GO:0016020">
    <property type="term" value="C:membrane"/>
    <property type="evidence" value="ECO:0007669"/>
    <property type="project" value="UniProtKB-SubCell"/>
</dbReference>
<keyword evidence="8" id="KW-1185">Reference proteome</keyword>
<evidence type="ECO:0000256" key="3">
    <source>
        <dbReference type="ARBA" id="ARBA00022989"/>
    </source>
</evidence>
<protein>
    <submittedName>
        <fullName evidence="7">Membrane protein</fullName>
    </submittedName>
</protein>
<evidence type="ECO:0000313" key="8">
    <source>
        <dbReference type="Proteomes" id="UP000286806"/>
    </source>
</evidence>
<feature type="transmembrane region" description="Helical" evidence="5">
    <location>
        <begin position="220"/>
        <end position="240"/>
    </location>
</feature>
<evidence type="ECO:0000256" key="4">
    <source>
        <dbReference type="ARBA" id="ARBA00023136"/>
    </source>
</evidence>
<accession>A0A401JGJ4</accession>
<dbReference type="AlphaFoldDB" id="A0A401JGJ4"/>
<feature type="transmembrane region" description="Helical" evidence="5">
    <location>
        <begin position="197"/>
        <end position="213"/>
    </location>
</feature>
<organism evidence="7 8">
    <name type="scientific">Sulfuriferula multivorans</name>
    <dbReference type="NCBI Taxonomy" id="1559896"/>
    <lineage>
        <taxon>Bacteria</taxon>
        <taxon>Pseudomonadati</taxon>
        <taxon>Pseudomonadota</taxon>
        <taxon>Betaproteobacteria</taxon>
        <taxon>Nitrosomonadales</taxon>
        <taxon>Sulfuricellaceae</taxon>
        <taxon>Sulfuriferula</taxon>
    </lineage>
</organism>
<evidence type="ECO:0000256" key="5">
    <source>
        <dbReference type="SAM" id="Phobius"/>
    </source>
</evidence>
<feature type="transmembrane region" description="Helical" evidence="5">
    <location>
        <begin position="326"/>
        <end position="346"/>
    </location>
</feature>
<feature type="transmembrane region" description="Helical" evidence="5">
    <location>
        <begin position="107"/>
        <end position="126"/>
    </location>
</feature>
<dbReference type="PANTHER" id="PTHR37422:SF13">
    <property type="entry name" value="LIPOPOLYSACCHARIDE BIOSYNTHESIS PROTEIN PA4999-RELATED"/>
    <property type="match status" value="1"/>
</dbReference>
<feature type="transmembrane region" description="Helical" evidence="5">
    <location>
        <begin position="380"/>
        <end position="401"/>
    </location>
</feature>
<proteinExistence type="predicted"/>
<dbReference type="PANTHER" id="PTHR37422">
    <property type="entry name" value="TEICHURONIC ACID BIOSYNTHESIS PROTEIN TUAE"/>
    <property type="match status" value="1"/>
</dbReference>
<reference evidence="7 8" key="1">
    <citation type="journal article" date="2019" name="Front. Microbiol.">
        <title>Genomes of Neutrophilic Sulfur-Oxidizing Chemolithoautotrophs Representing 9 Proteobacterial Species From 8 Genera.</title>
        <authorList>
            <person name="Watanabe T."/>
            <person name="Kojima H."/>
            <person name="Umezawa K."/>
            <person name="Hori C."/>
            <person name="Takasuka T.E."/>
            <person name="Kato Y."/>
            <person name="Fukui M."/>
        </authorList>
    </citation>
    <scope>NUCLEOTIDE SEQUENCE [LARGE SCALE GENOMIC DNA]</scope>
    <source>
        <strain evidence="7 8">TTN</strain>
    </source>
</reference>
<sequence length="405" mass="44372">MRQHGWWLIAAFVFASPMGKGFEVPLALMTFGGIALMFKDGRAIWRHPSMRWLLLLFVCIWLPLVTALPDAITFEPAASTALAYVRFPLAGVFALYALRDEASRSKLFIAITVLLSLWIADGLLQAAIGHDVFGYQPAGGRITGPFAKLTMGLILAVLAPIYFEVIRRYAARSSGWYWLALLPYSAAILLSGSRAAWGMYAAGMVGFAVYAYFTAPRRHLGRAILIVLLCAASIGALIAVSPPLQDKLRVTAGLFSGNYEKMDEATSIRLPIWKTGINMVKEHWLNGIGARGFRYIYPQYAAPDDPFMKVNPTSGPTHPHQITLEILIETGVIGLLGFVAFLILMLRRTWQAMRAGNTYAVPLGLSVLVATLPVNAGIAFYGSILSALVWWLVALYCATLIQADN</sequence>
<feature type="transmembrane region" description="Helical" evidence="5">
    <location>
        <begin position="50"/>
        <end position="69"/>
    </location>
</feature>
<name>A0A401JGJ4_9PROT</name>
<dbReference type="Proteomes" id="UP000286806">
    <property type="component" value="Unassembled WGS sequence"/>
</dbReference>
<evidence type="ECO:0000259" key="6">
    <source>
        <dbReference type="Pfam" id="PF04932"/>
    </source>
</evidence>
<keyword evidence="3 5" id="KW-1133">Transmembrane helix</keyword>